<proteinExistence type="predicted"/>
<sequence>MNQSNKNQMEHFAKHGGTKFKTNVSADEINQYVNDLPPEKKDSMYEVMKQLESELMITIINDGILSDGEGEIGGSQSC</sequence>
<comment type="caution">
    <text evidence="1">The sequence shown here is derived from an EMBL/GenBank/DDBJ whole genome shotgun (WGS) entry which is preliminary data.</text>
</comment>
<reference evidence="1" key="1">
    <citation type="submission" date="2020-09" db="EMBL/GenBank/DDBJ databases">
        <title>A novel bacterium of genus Hazenella, isolated from South China Sea.</title>
        <authorList>
            <person name="Huang H."/>
            <person name="Mo K."/>
            <person name="Hu Y."/>
        </authorList>
    </citation>
    <scope>NUCLEOTIDE SEQUENCE</scope>
    <source>
        <strain evidence="1">IB182357</strain>
    </source>
</reference>
<dbReference type="Proteomes" id="UP000661691">
    <property type="component" value="Unassembled WGS sequence"/>
</dbReference>
<gene>
    <name evidence="1" type="ORF">IC620_06530</name>
</gene>
<protein>
    <submittedName>
        <fullName evidence="1">Uncharacterized protein</fullName>
    </submittedName>
</protein>
<dbReference type="AlphaFoldDB" id="A0A926RSW6"/>
<name>A0A926RSW6_9BACL</name>
<dbReference type="EMBL" id="JACXAH010000008">
    <property type="protein sequence ID" value="MBD1372015.1"/>
    <property type="molecule type" value="Genomic_DNA"/>
</dbReference>
<keyword evidence="2" id="KW-1185">Reference proteome</keyword>
<evidence type="ECO:0000313" key="2">
    <source>
        <dbReference type="Proteomes" id="UP000661691"/>
    </source>
</evidence>
<organism evidence="1 2">
    <name type="scientific">Polycladospora coralii</name>
    <dbReference type="NCBI Taxonomy" id="2771432"/>
    <lineage>
        <taxon>Bacteria</taxon>
        <taxon>Bacillati</taxon>
        <taxon>Bacillota</taxon>
        <taxon>Bacilli</taxon>
        <taxon>Bacillales</taxon>
        <taxon>Thermoactinomycetaceae</taxon>
        <taxon>Polycladospora</taxon>
    </lineage>
</organism>
<dbReference type="RefSeq" id="WP_191141816.1">
    <property type="nucleotide sequence ID" value="NZ_JACXAH010000008.1"/>
</dbReference>
<evidence type="ECO:0000313" key="1">
    <source>
        <dbReference type="EMBL" id="MBD1372015.1"/>
    </source>
</evidence>
<accession>A0A926RSW6</accession>